<dbReference type="Proteomes" id="UP000184112">
    <property type="component" value="Unassembled WGS sequence"/>
</dbReference>
<dbReference type="AlphaFoldDB" id="A0A1M5G458"/>
<dbReference type="InterPro" id="IPR055760">
    <property type="entry name" value="DUF7336"/>
</dbReference>
<evidence type="ECO:0000259" key="1">
    <source>
        <dbReference type="Pfam" id="PF24024"/>
    </source>
</evidence>
<dbReference type="Pfam" id="PF24024">
    <property type="entry name" value="DUF7336"/>
    <property type="match status" value="1"/>
</dbReference>
<protein>
    <recommendedName>
        <fullName evidence="1">DUF7336 domain-containing protein</fullName>
    </recommendedName>
</protein>
<accession>A0A1M5G458</accession>
<gene>
    <name evidence="2" type="ORF">SAMN05444388_101248</name>
</gene>
<reference evidence="2 3" key="1">
    <citation type="submission" date="2016-11" db="EMBL/GenBank/DDBJ databases">
        <authorList>
            <person name="Jaros S."/>
            <person name="Januszkiewicz K."/>
            <person name="Wedrychowicz H."/>
        </authorList>
    </citation>
    <scope>NUCLEOTIDE SEQUENCE [LARGE SCALE GENOMIC DNA]</scope>
    <source>
        <strain evidence="2 3">DSM 6792</strain>
    </source>
</reference>
<proteinExistence type="predicted"/>
<feature type="domain" description="DUF7336" evidence="1">
    <location>
        <begin position="3"/>
        <end position="67"/>
    </location>
</feature>
<name>A0A1M5G458_FLAJO</name>
<dbReference type="RefSeq" id="WP_073407880.1">
    <property type="nucleotide sequence ID" value="NZ_FQWH01000001.1"/>
</dbReference>
<sequence>MKSVYILQHSYELEDAEETKLIGVYTSKSHAESAIERLKTKPGFCNKPEDFTIDEYILNQDSWEEGFSTMTTIQVKNKDNEWQSVEAEIMNDGNYQIIELYQNDLLDQFKHLDIVKCENRNGILYAIKKA</sequence>
<organism evidence="2 3">
    <name type="scientific">Flavobacterium johnsoniae</name>
    <name type="common">Cytophaga johnsonae</name>
    <dbReference type="NCBI Taxonomy" id="986"/>
    <lineage>
        <taxon>Bacteria</taxon>
        <taxon>Pseudomonadati</taxon>
        <taxon>Bacteroidota</taxon>
        <taxon>Flavobacteriia</taxon>
        <taxon>Flavobacteriales</taxon>
        <taxon>Flavobacteriaceae</taxon>
        <taxon>Flavobacterium</taxon>
    </lineage>
</organism>
<evidence type="ECO:0000313" key="2">
    <source>
        <dbReference type="EMBL" id="SHF98577.1"/>
    </source>
</evidence>
<evidence type="ECO:0000313" key="3">
    <source>
        <dbReference type="Proteomes" id="UP000184112"/>
    </source>
</evidence>
<dbReference type="EMBL" id="FQWH01000001">
    <property type="protein sequence ID" value="SHF98577.1"/>
    <property type="molecule type" value="Genomic_DNA"/>
</dbReference>